<evidence type="ECO:0008006" key="5">
    <source>
        <dbReference type="Google" id="ProtNLM"/>
    </source>
</evidence>
<feature type="transmembrane region" description="Helical" evidence="3">
    <location>
        <begin position="119"/>
        <end position="139"/>
    </location>
</feature>
<dbReference type="SUPFAM" id="SSF53335">
    <property type="entry name" value="S-adenosyl-L-methionine-dependent methyltransferases"/>
    <property type="match status" value="1"/>
</dbReference>
<dbReference type="EMBL" id="AP035884">
    <property type="protein sequence ID" value="BFP56896.1"/>
    <property type="molecule type" value="Genomic_DNA"/>
</dbReference>
<feature type="transmembrane region" description="Helical" evidence="3">
    <location>
        <begin position="30"/>
        <end position="53"/>
    </location>
</feature>
<proteinExistence type="predicted"/>
<feature type="transmembrane region" description="Helical" evidence="3">
    <location>
        <begin position="94"/>
        <end position="113"/>
    </location>
</feature>
<dbReference type="Gene3D" id="1.20.1250.20">
    <property type="entry name" value="MFS general substrate transporter like domains"/>
    <property type="match status" value="1"/>
</dbReference>
<keyword evidence="1" id="KW-0620">Polyamine biosynthesis</keyword>
<dbReference type="PANTHER" id="PTHR43317">
    <property type="entry name" value="THERMOSPERMINE SYNTHASE ACAULIS5"/>
    <property type="match status" value="1"/>
</dbReference>
<keyword evidence="3" id="KW-0812">Transmembrane</keyword>
<name>A0AB33KQK4_9ACTN</name>
<evidence type="ECO:0000313" key="4">
    <source>
        <dbReference type="EMBL" id="BFP56896.1"/>
    </source>
</evidence>
<accession>A0AB33KQK4</accession>
<feature type="compositionally biased region" description="Basic and acidic residues" evidence="2">
    <location>
        <begin position="11"/>
        <end position="24"/>
    </location>
</feature>
<feature type="transmembrane region" description="Helical" evidence="3">
    <location>
        <begin position="189"/>
        <end position="207"/>
    </location>
</feature>
<evidence type="ECO:0000256" key="3">
    <source>
        <dbReference type="SAM" id="Phobius"/>
    </source>
</evidence>
<feature type="transmembrane region" description="Helical" evidence="3">
    <location>
        <begin position="65"/>
        <end position="82"/>
    </location>
</feature>
<keyword evidence="3" id="KW-1133">Transmembrane helix</keyword>
<protein>
    <recommendedName>
        <fullName evidence="5">Spermidine synthase</fullName>
    </recommendedName>
</protein>
<dbReference type="GO" id="GO:0006596">
    <property type="term" value="P:polyamine biosynthetic process"/>
    <property type="evidence" value="ECO:0007669"/>
    <property type="project" value="UniProtKB-KW"/>
</dbReference>
<evidence type="ECO:0000256" key="1">
    <source>
        <dbReference type="ARBA" id="ARBA00023115"/>
    </source>
</evidence>
<feature type="transmembrane region" description="Helical" evidence="3">
    <location>
        <begin position="160"/>
        <end position="183"/>
    </location>
</feature>
<gene>
    <name evidence="4" type="ORF">SCMC78_67030</name>
</gene>
<organism evidence="4">
    <name type="scientific">Streptomyces sp. CMC78</name>
    <dbReference type="NCBI Taxonomy" id="3231512"/>
    <lineage>
        <taxon>Bacteria</taxon>
        <taxon>Bacillati</taxon>
        <taxon>Actinomycetota</taxon>
        <taxon>Actinomycetes</taxon>
        <taxon>Kitasatosporales</taxon>
        <taxon>Streptomycetaceae</taxon>
        <taxon>Streptomyces</taxon>
    </lineage>
</organism>
<dbReference type="AlphaFoldDB" id="A0AB33KQK4"/>
<reference evidence="4" key="1">
    <citation type="submission" date="2024-07" db="EMBL/GenBank/DDBJ databases">
        <title>Complete genome sequences of cellulolytic bacteria, Kitasatospora sp. CMC57 and Streptomyces sp. CMC78, isolated from Japanese agricultural soil.</title>
        <authorList>
            <person name="Hashimoto T."/>
            <person name="Ito M."/>
            <person name="Iwamoto M."/>
            <person name="Fukahori D."/>
            <person name="Shoda T."/>
            <person name="Sakoda M."/>
            <person name="Morohoshi T."/>
            <person name="Mitsuboshi M."/>
            <person name="Nishizawa T."/>
        </authorList>
    </citation>
    <scope>NUCLEOTIDE SEQUENCE</scope>
    <source>
        <strain evidence="4">CMC78</strain>
    </source>
</reference>
<dbReference type="SUPFAM" id="SSF103473">
    <property type="entry name" value="MFS general substrate transporter"/>
    <property type="match status" value="1"/>
</dbReference>
<dbReference type="InterPro" id="IPR029063">
    <property type="entry name" value="SAM-dependent_MTases_sf"/>
</dbReference>
<dbReference type="PANTHER" id="PTHR43317:SF1">
    <property type="entry name" value="THERMOSPERMINE SYNTHASE ACAULIS5"/>
    <property type="match status" value="1"/>
</dbReference>
<dbReference type="RefSeq" id="WP_408054653.1">
    <property type="nucleotide sequence ID" value="NZ_AP035884.1"/>
</dbReference>
<keyword evidence="3" id="KW-0472">Membrane</keyword>
<dbReference type="KEGG" id="stcm:SCMC78_67030"/>
<sequence>MTTTPSSPVADDPRKAEDDPPRDRGLGPRAAAVLVFGSSAAVLVVEIVALRLLAPYLGLTLETSTMVIGIALTAIALGSWLGGRIADQVDPHRLIGPALGVSGVVVALTPLLLRTTAEWSPALLLLVASATLLVPGALLSAVTPFVTKLRLTSLAETGTVVGRLSGVGTFGAIVGTVLTGFVLVSRLPVSTILIGLGTLLVLGAAVVGRRARRWRRTTAVALATVVAGSLATAFAPGGCDAETRYHCARVVADPERNSGRTLVLDGLNHSYVDVEDPAHLKFAYVRALASVVDTAFPEGEPLTAHHIGGGGLTFPRYLAAARPGTRSLVSEIDGGVVRIDHERFGLGPSATTGIDVRVEDGRLGLRRLAAGSRDLIVGDAFGGVSVPWHLTTAQALGDVRRALDEDGLYVANLIDHGALAFARAEVATLASVFPHVALMGKPADIGLDPTASTIGGNLVVVASGRPVDAAAVQEALDARDVGWRITTGDALATWTGNARVLTDDYAPVDQLLQPNRTRTAR</sequence>
<dbReference type="NCBIfam" id="NF037959">
    <property type="entry name" value="MFS_SpdSyn"/>
    <property type="match status" value="1"/>
</dbReference>
<feature type="region of interest" description="Disordered" evidence="2">
    <location>
        <begin position="1"/>
        <end position="24"/>
    </location>
</feature>
<evidence type="ECO:0000256" key="2">
    <source>
        <dbReference type="SAM" id="MobiDB-lite"/>
    </source>
</evidence>
<dbReference type="Gene3D" id="3.40.50.150">
    <property type="entry name" value="Vaccinia Virus protein VP39"/>
    <property type="match status" value="1"/>
</dbReference>
<dbReference type="InterPro" id="IPR036259">
    <property type="entry name" value="MFS_trans_sf"/>
</dbReference>